<accession>A0ABW2B6K8</accession>
<gene>
    <name evidence="2" type="ORF">ACFQFQ_17115</name>
</gene>
<dbReference type="EMBL" id="JBHSWG010000001">
    <property type="protein sequence ID" value="MFC6760826.1"/>
    <property type="molecule type" value="Genomic_DNA"/>
</dbReference>
<feature type="region of interest" description="Disordered" evidence="1">
    <location>
        <begin position="66"/>
        <end position="103"/>
    </location>
</feature>
<dbReference type="Proteomes" id="UP001596353">
    <property type="component" value="Unassembled WGS sequence"/>
</dbReference>
<proteinExistence type="predicted"/>
<dbReference type="SUPFAM" id="SSF75620">
    <property type="entry name" value="Release factor"/>
    <property type="match status" value="1"/>
</dbReference>
<evidence type="ECO:0000313" key="3">
    <source>
        <dbReference type="Proteomes" id="UP001596353"/>
    </source>
</evidence>
<comment type="caution">
    <text evidence="2">The sequence shown here is derived from an EMBL/GenBank/DDBJ whole genome shotgun (WGS) entry which is preliminary data.</text>
</comment>
<dbReference type="Gene3D" id="3.30.160.20">
    <property type="match status" value="1"/>
</dbReference>
<sequence>MGNSVLDGRASAVFSDGAITKFYTAAVWIDAQANRATAVAREERSQHRNKALALERLAQLKAAQAAADEAAQRARRNKLHPALERGSPVRSFKGQSFRKVKGG</sequence>
<reference evidence="3" key="1">
    <citation type="journal article" date="2019" name="Int. J. Syst. Evol. Microbiol.">
        <title>The Global Catalogue of Microorganisms (GCM) 10K type strain sequencing project: providing services to taxonomists for standard genome sequencing and annotation.</title>
        <authorList>
            <consortium name="The Broad Institute Genomics Platform"/>
            <consortium name="The Broad Institute Genome Sequencing Center for Infectious Disease"/>
            <person name="Wu L."/>
            <person name="Ma J."/>
        </authorList>
    </citation>
    <scope>NUCLEOTIDE SEQUENCE [LARGE SCALE GENOMIC DNA]</scope>
    <source>
        <strain evidence="3">CCUG 66188</strain>
    </source>
</reference>
<protein>
    <submittedName>
        <fullName evidence="2">Uncharacterized protein</fullName>
    </submittedName>
</protein>
<evidence type="ECO:0000256" key="1">
    <source>
        <dbReference type="SAM" id="MobiDB-lite"/>
    </source>
</evidence>
<name>A0ABW2B6K8_9RHOB</name>
<dbReference type="InterPro" id="IPR045853">
    <property type="entry name" value="Pep_chain_release_fac_I_sf"/>
</dbReference>
<keyword evidence="3" id="KW-1185">Reference proteome</keyword>
<evidence type="ECO:0000313" key="2">
    <source>
        <dbReference type="EMBL" id="MFC6760826.1"/>
    </source>
</evidence>
<organism evidence="2 3">
    <name type="scientific">Sulfitobacter porphyrae</name>
    <dbReference type="NCBI Taxonomy" id="1246864"/>
    <lineage>
        <taxon>Bacteria</taxon>
        <taxon>Pseudomonadati</taxon>
        <taxon>Pseudomonadota</taxon>
        <taxon>Alphaproteobacteria</taxon>
        <taxon>Rhodobacterales</taxon>
        <taxon>Roseobacteraceae</taxon>
        <taxon>Sulfitobacter</taxon>
    </lineage>
</organism>